<dbReference type="Proteomes" id="UP000733858">
    <property type="component" value="Unassembled WGS sequence"/>
</dbReference>
<evidence type="ECO:0000256" key="3">
    <source>
        <dbReference type="ARBA" id="ARBA00022833"/>
    </source>
</evidence>
<reference evidence="6 7" key="1">
    <citation type="submission" date="2021-08" db="EMBL/GenBank/DDBJ databases">
        <title>Rhizobium croatiense sp. nov. and Rhizobium redzepovicii sp. nov., two new species isolated from nodules of Phaseolus vulgaris in Croatia.</title>
        <authorList>
            <person name="Rajnovic I."/>
            <person name="Ramirez-Bahena M.H."/>
            <person name="Kajic S."/>
            <person name="Igual M.J."/>
            <person name="Peix A."/>
            <person name="Velazquez E."/>
            <person name="Sikora S."/>
        </authorList>
    </citation>
    <scope>NUCLEOTIDE SEQUENCE [LARGE SCALE GENOMIC DNA]</scope>
    <source>
        <strain evidence="6 7">13T</strain>
    </source>
</reference>
<comment type="caution">
    <text evidence="6">The sequence shown here is derived from an EMBL/GenBank/DDBJ whole genome shotgun (WGS) entry which is preliminary data.</text>
</comment>
<proteinExistence type="inferred from homology"/>
<keyword evidence="3" id="KW-0862">Zinc</keyword>
<comment type="similarity">
    <text evidence="1">Belongs to the Gfa family.</text>
</comment>
<evidence type="ECO:0000256" key="1">
    <source>
        <dbReference type="ARBA" id="ARBA00005495"/>
    </source>
</evidence>
<keyword evidence="7" id="KW-1185">Reference proteome</keyword>
<dbReference type="SUPFAM" id="SSF51316">
    <property type="entry name" value="Mss4-like"/>
    <property type="match status" value="1"/>
</dbReference>
<evidence type="ECO:0000313" key="6">
    <source>
        <dbReference type="EMBL" id="MBY4628112.1"/>
    </source>
</evidence>
<evidence type="ECO:0000313" key="7">
    <source>
        <dbReference type="Proteomes" id="UP000733858"/>
    </source>
</evidence>
<dbReference type="InterPro" id="IPR006913">
    <property type="entry name" value="CENP-V/GFA"/>
</dbReference>
<evidence type="ECO:0000256" key="4">
    <source>
        <dbReference type="ARBA" id="ARBA00023239"/>
    </source>
</evidence>
<keyword evidence="2" id="KW-0479">Metal-binding</keyword>
<dbReference type="Pfam" id="PF04828">
    <property type="entry name" value="GFA"/>
    <property type="match status" value="1"/>
</dbReference>
<gene>
    <name evidence="6" type="ORF">K6M89_02155</name>
</gene>
<dbReference type="PANTHER" id="PTHR33337">
    <property type="entry name" value="GFA DOMAIN-CONTAINING PROTEIN"/>
    <property type="match status" value="1"/>
</dbReference>
<sequence length="84" mass="8981">MDRLAQCHCGSLRAKTAGDPLMVSLCHCRDCRRRTGAVAGSGAIFEKTEVTIEGVRKVFVRDAAEAQSCSKMLSGTRPDCVAPP</sequence>
<evidence type="ECO:0000256" key="2">
    <source>
        <dbReference type="ARBA" id="ARBA00022723"/>
    </source>
</evidence>
<feature type="domain" description="CENP-V/GFA" evidence="5">
    <location>
        <begin position="5"/>
        <end position="72"/>
    </location>
</feature>
<organism evidence="6 7">
    <name type="scientific">Rhizobium croatiense</name>
    <dbReference type="NCBI Taxonomy" id="2867516"/>
    <lineage>
        <taxon>Bacteria</taxon>
        <taxon>Pseudomonadati</taxon>
        <taxon>Pseudomonadota</taxon>
        <taxon>Alphaproteobacteria</taxon>
        <taxon>Hyphomicrobiales</taxon>
        <taxon>Rhizobiaceae</taxon>
        <taxon>Rhizobium/Agrobacterium group</taxon>
        <taxon>Rhizobium</taxon>
    </lineage>
</organism>
<dbReference type="InterPro" id="IPR011057">
    <property type="entry name" value="Mss4-like_sf"/>
</dbReference>
<dbReference type="EMBL" id="JAILYJ010000001">
    <property type="protein sequence ID" value="MBY4628112.1"/>
    <property type="molecule type" value="Genomic_DNA"/>
</dbReference>
<protein>
    <submittedName>
        <fullName evidence="6">GFA family protein</fullName>
    </submittedName>
</protein>
<dbReference type="Gene3D" id="3.90.1590.10">
    <property type="entry name" value="glutathione-dependent formaldehyde- activating enzyme (gfa)"/>
    <property type="match status" value="1"/>
</dbReference>
<accession>A0ABS7LTE5</accession>
<keyword evidence="4" id="KW-0456">Lyase</keyword>
<name>A0ABS7LTE5_9HYPH</name>
<evidence type="ECO:0000259" key="5">
    <source>
        <dbReference type="Pfam" id="PF04828"/>
    </source>
</evidence>
<dbReference type="RefSeq" id="WP_222138279.1">
    <property type="nucleotide sequence ID" value="NZ_JAILYI010000005.1"/>
</dbReference>
<dbReference type="PANTHER" id="PTHR33337:SF40">
    <property type="entry name" value="CENP-V_GFA DOMAIN-CONTAINING PROTEIN-RELATED"/>
    <property type="match status" value="1"/>
</dbReference>